<sequence>MIHVGFEIHRRSSPSTVEQYFDYSNLIPCIYMFWFSIRGTTGVTIAFIGSSDSSDPFIPKQYSPDSSSPSVSKCLYGEASLLQLITFSWLNPLLSSDTKSHSF</sequence>
<proteinExistence type="predicted"/>
<keyword evidence="2" id="KW-1185">Reference proteome</keyword>
<dbReference type="Proteomes" id="UP000036987">
    <property type="component" value="Unassembled WGS sequence"/>
</dbReference>
<accession>A0A0K9P1D8</accession>
<dbReference type="EMBL" id="LFYR01001305">
    <property type="protein sequence ID" value="KMZ62871.1"/>
    <property type="molecule type" value="Genomic_DNA"/>
</dbReference>
<reference evidence="2" key="1">
    <citation type="journal article" date="2016" name="Nature">
        <title>The genome of the seagrass Zostera marina reveals angiosperm adaptation to the sea.</title>
        <authorList>
            <person name="Olsen J.L."/>
            <person name="Rouze P."/>
            <person name="Verhelst B."/>
            <person name="Lin Y.-C."/>
            <person name="Bayer T."/>
            <person name="Collen J."/>
            <person name="Dattolo E."/>
            <person name="De Paoli E."/>
            <person name="Dittami S."/>
            <person name="Maumus F."/>
            <person name="Michel G."/>
            <person name="Kersting A."/>
            <person name="Lauritano C."/>
            <person name="Lohaus R."/>
            <person name="Toepel M."/>
            <person name="Tonon T."/>
            <person name="Vanneste K."/>
            <person name="Amirebrahimi M."/>
            <person name="Brakel J."/>
            <person name="Bostroem C."/>
            <person name="Chovatia M."/>
            <person name="Grimwood J."/>
            <person name="Jenkins J.W."/>
            <person name="Jueterbock A."/>
            <person name="Mraz A."/>
            <person name="Stam W.T."/>
            <person name="Tice H."/>
            <person name="Bornberg-Bauer E."/>
            <person name="Green P.J."/>
            <person name="Pearson G.A."/>
            <person name="Procaccini G."/>
            <person name="Duarte C.M."/>
            <person name="Schmutz J."/>
            <person name="Reusch T.B.H."/>
            <person name="Van de Peer Y."/>
        </authorList>
    </citation>
    <scope>NUCLEOTIDE SEQUENCE [LARGE SCALE GENOMIC DNA]</scope>
    <source>
        <strain evidence="2">cv. Finnish</strain>
    </source>
</reference>
<protein>
    <submittedName>
        <fullName evidence="1">Uncharacterized protein</fullName>
    </submittedName>
</protein>
<dbReference type="AlphaFoldDB" id="A0A0K9P1D8"/>
<name>A0A0K9P1D8_ZOSMR</name>
<dbReference type="STRING" id="29655.A0A0K9P1D8"/>
<comment type="caution">
    <text evidence="1">The sequence shown here is derived from an EMBL/GenBank/DDBJ whole genome shotgun (WGS) entry which is preliminary data.</text>
</comment>
<dbReference type="OrthoDB" id="1931156at2759"/>
<gene>
    <name evidence="1" type="ORF">ZOSMA_43G00530</name>
</gene>
<evidence type="ECO:0000313" key="1">
    <source>
        <dbReference type="EMBL" id="KMZ62871.1"/>
    </source>
</evidence>
<evidence type="ECO:0000313" key="2">
    <source>
        <dbReference type="Proteomes" id="UP000036987"/>
    </source>
</evidence>
<organism evidence="1 2">
    <name type="scientific">Zostera marina</name>
    <name type="common">Eelgrass</name>
    <dbReference type="NCBI Taxonomy" id="29655"/>
    <lineage>
        <taxon>Eukaryota</taxon>
        <taxon>Viridiplantae</taxon>
        <taxon>Streptophyta</taxon>
        <taxon>Embryophyta</taxon>
        <taxon>Tracheophyta</taxon>
        <taxon>Spermatophyta</taxon>
        <taxon>Magnoliopsida</taxon>
        <taxon>Liliopsida</taxon>
        <taxon>Zosteraceae</taxon>
        <taxon>Zostera</taxon>
    </lineage>
</organism>